<feature type="transmembrane region" description="Helical" evidence="7">
    <location>
        <begin position="352"/>
        <end position="373"/>
    </location>
</feature>
<gene>
    <name evidence="8" type="ORF">CGI_10026972</name>
</gene>
<evidence type="ECO:0008006" key="9">
    <source>
        <dbReference type="Google" id="ProtNLM"/>
    </source>
</evidence>
<feature type="transmembrane region" description="Helical" evidence="7">
    <location>
        <begin position="385"/>
        <end position="410"/>
    </location>
</feature>
<feature type="transmembrane region" description="Helical" evidence="7">
    <location>
        <begin position="115"/>
        <end position="136"/>
    </location>
</feature>
<dbReference type="InterPro" id="IPR011701">
    <property type="entry name" value="MFS"/>
</dbReference>
<reference evidence="8" key="1">
    <citation type="journal article" date="2012" name="Nature">
        <title>The oyster genome reveals stress adaptation and complexity of shell formation.</title>
        <authorList>
            <person name="Zhang G."/>
            <person name="Fang X."/>
            <person name="Guo X."/>
            <person name="Li L."/>
            <person name="Luo R."/>
            <person name="Xu F."/>
            <person name="Yang P."/>
            <person name="Zhang L."/>
            <person name="Wang X."/>
            <person name="Qi H."/>
            <person name="Xiong Z."/>
            <person name="Que H."/>
            <person name="Xie Y."/>
            <person name="Holland P.W."/>
            <person name="Paps J."/>
            <person name="Zhu Y."/>
            <person name="Wu F."/>
            <person name="Chen Y."/>
            <person name="Wang J."/>
            <person name="Peng C."/>
            <person name="Meng J."/>
            <person name="Yang L."/>
            <person name="Liu J."/>
            <person name="Wen B."/>
            <person name="Zhang N."/>
            <person name="Huang Z."/>
            <person name="Zhu Q."/>
            <person name="Feng Y."/>
            <person name="Mount A."/>
            <person name="Hedgecock D."/>
            <person name="Xu Z."/>
            <person name="Liu Y."/>
            <person name="Domazet-Loso T."/>
            <person name="Du Y."/>
            <person name="Sun X."/>
            <person name="Zhang S."/>
            <person name="Liu B."/>
            <person name="Cheng P."/>
            <person name="Jiang X."/>
            <person name="Li J."/>
            <person name="Fan D."/>
            <person name="Wang W."/>
            <person name="Fu W."/>
            <person name="Wang T."/>
            <person name="Wang B."/>
            <person name="Zhang J."/>
            <person name="Peng Z."/>
            <person name="Li Y."/>
            <person name="Li N."/>
            <person name="Wang J."/>
            <person name="Chen M."/>
            <person name="He Y."/>
            <person name="Tan F."/>
            <person name="Song X."/>
            <person name="Zheng Q."/>
            <person name="Huang R."/>
            <person name="Yang H."/>
            <person name="Du X."/>
            <person name="Chen L."/>
            <person name="Yang M."/>
            <person name="Gaffney P.M."/>
            <person name="Wang S."/>
            <person name="Luo L."/>
            <person name="She Z."/>
            <person name="Ming Y."/>
            <person name="Huang W."/>
            <person name="Zhang S."/>
            <person name="Huang B."/>
            <person name="Zhang Y."/>
            <person name="Qu T."/>
            <person name="Ni P."/>
            <person name="Miao G."/>
            <person name="Wang J."/>
            <person name="Wang Q."/>
            <person name="Steinberg C.E."/>
            <person name="Wang H."/>
            <person name="Li N."/>
            <person name="Qian L."/>
            <person name="Zhang G."/>
            <person name="Li Y."/>
            <person name="Yang H."/>
            <person name="Liu X."/>
            <person name="Wang J."/>
            <person name="Yin Y."/>
            <person name="Wang J."/>
        </authorList>
    </citation>
    <scope>NUCLEOTIDE SEQUENCE [LARGE SCALE GENOMIC DNA]</scope>
    <source>
        <strain evidence="8">05x7-T-G4-1.051#20</strain>
    </source>
</reference>
<dbReference type="Gene3D" id="1.20.1250.20">
    <property type="entry name" value="MFS general substrate transporter like domains"/>
    <property type="match status" value="2"/>
</dbReference>
<keyword evidence="5 7" id="KW-0472">Membrane</keyword>
<feature type="transmembrane region" description="Helical" evidence="7">
    <location>
        <begin position="271"/>
        <end position="292"/>
    </location>
</feature>
<evidence type="ECO:0000256" key="1">
    <source>
        <dbReference type="ARBA" id="ARBA00004141"/>
    </source>
</evidence>
<dbReference type="InterPro" id="IPR050930">
    <property type="entry name" value="MFS_Vesicular_Transporter"/>
</dbReference>
<evidence type="ECO:0000256" key="5">
    <source>
        <dbReference type="ARBA" id="ARBA00023136"/>
    </source>
</evidence>
<feature type="transmembrane region" description="Helical" evidence="7">
    <location>
        <begin position="239"/>
        <end position="259"/>
    </location>
</feature>
<comment type="subcellular location">
    <subcellularLocation>
        <location evidence="1">Membrane</location>
        <topology evidence="1">Multi-pass membrane protein</topology>
    </subcellularLocation>
</comment>
<dbReference type="EMBL" id="JH816287">
    <property type="protein sequence ID" value="EKC39963.1"/>
    <property type="molecule type" value="Genomic_DNA"/>
</dbReference>
<feature type="compositionally biased region" description="Basic and acidic residues" evidence="6">
    <location>
        <begin position="1"/>
        <end position="10"/>
    </location>
</feature>
<dbReference type="GO" id="GO:0016020">
    <property type="term" value="C:membrane"/>
    <property type="evidence" value="ECO:0007669"/>
    <property type="project" value="UniProtKB-SubCell"/>
</dbReference>
<dbReference type="InParanoid" id="K1R2I6"/>
<proteinExistence type="predicted"/>
<evidence type="ECO:0000256" key="2">
    <source>
        <dbReference type="ARBA" id="ARBA00022448"/>
    </source>
</evidence>
<keyword evidence="3 7" id="KW-0812">Transmembrane</keyword>
<name>K1R2I6_MAGGI</name>
<evidence type="ECO:0000256" key="4">
    <source>
        <dbReference type="ARBA" id="ARBA00022989"/>
    </source>
</evidence>
<feature type="transmembrane region" description="Helical" evidence="7">
    <location>
        <begin position="143"/>
        <end position="163"/>
    </location>
</feature>
<dbReference type="PANTHER" id="PTHR23506:SF26">
    <property type="entry name" value="MFS-TYPE TRANSPORTER SLC18B1"/>
    <property type="match status" value="1"/>
</dbReference>
<protein>
    <recommendedName>
        <fullName evidence="9">MFS-type transporter SLC18B1</fullName>
    </recommendedName>
</protein>
<evidence type="ECO:0000256" key="3">
    <source>
        <dbReference type="ARBA" id="ARBA00022692"/>
    </source>
</evidence>
<feature type="transmembrane region" description="Helical" evidence="7">
    <location>
        <begin position="312"/>
        <end position="340"/>
    </location>
</feature>
<dbReference type="Pfam" id="PF07690">
    <property type="entry name" value="MFS_1"/>
    <property type="match status" value="1"/>
</dbReference>
<feature type="transmembrane region" description="Helical" evidence="7">
    <location>
        <begin position="169"/>
        <end position="187"/>
    </location>
</feature>
<feature type="transmembrane region" description="Helical" evidence="7">
    <location>
        <begin position="80"/>
        <end position="103"/>
    </location>
</feature>
<evidence type="ECO:0000313" key="8">
    <source>
        <dbReference type="EMBL" id="EKC39963.1"/>
    </source>
</evidence>
<keyword evidence="4 7" id="KW-1133">Transmembrane helix</keyword>
<dbReference type="InterPro" id="IPR036259">
    <property type="entry name" value="MFS_trans_sf"/>
</dbReference>
<dbReference type="AlphaFoldDB" id="K1R2I6"/>
<sequence>MSLADKDRRGGAPPPGAYHPVDSTDRDPEPSLYSSVEGGGDHEVAIPSSEYAKIQEVEEGGSDRPAKAFSLCEIPREKKILLLMMAVCNFCAAANFSILGPFFPGEATRKGTSLTLVGLIFGIFELVSFLASPIFGNYGYLELFTGVGMMVGPAIGGGLYSLSGYSLPFYVLGCVLVAAGIISFFIMPKLDSVHRTLSISVLHLLKSPLVWFVAGCIISGSYSISYLEATLASHLYKLGIGTVSVSLMFLIPPALYAITSPVWGWVSDSKNYVVSLVTAGALLTSIFFFTLGPSPLFSFLPLEITEYTSSFSSLWLVSLSLVGVGIFLSCLLIPSFTAILVGAERLGMEDNLGTFGIVSGFFNSCYSLGAFMGPISGSALLEVAGFGWGSTLCSGLLLLTGLVLLVFMTVCRMHLTEVKPLLHRQRKFSFRHSRRSADIEMESGFVDREENGAL</sequence>
<evidence type="ECO:0000256" key="6">
    <source>
        <dbReference type="SAM" id="MobiDB-lite"/>
    </source>
</evidence>
<organism evidence="8">
    <name type="scientific">Magallana gigas</name>
    <name type="common">Pacific oyster</name>
    <name type="synonym">Crassostrea gigas</name>
    <dbReference type="NCBI Taxonomy" id="29159"/>
    <lineage>
        <taxon>Eukaryota</taxon>
        <taxon>Metazoa</taxon>
        <taxon>Spiralia</taxon>
        <taxon>Lophotrochozoa</taxon>
        <taxon>Mollusca</taxon>
        <taxon>Bivalvia</taxon>
        <taxon>Autobranchia</taxon>
        <taxon>Pteriomorphia</taxon>
        <taxon>Ostreida</taxon>
        <taxon>Ostreoidea</taxon>
        <taxon>Ostreidae</taxon>
        <taxon>Magallana</taxon>
    </lineage>
</organism>
<keyword evidence="2" id="KW-0813">Transport</keyword>
<accession>K1R2I6</accession>
<dbReference type="PANTHER" id="PTHR23506">
    <property type="entry name" value="GH10249P"/>
    <property type="match status" value="1"/>
</dbReference>
<dbReference type="SUPFAM" id="SSF103473">
    <property type="entry name" value="MFS general substrate transporter"/>
    <property type="match status" value="1"/>
</dbReference>
<dbReference type="HOGENOM" id="CLU_603060_0_0_1"/>
<feature type="transmembrane region" description="Helical" evidence="7">
    <location>
        <begin position="208"/>
        <end position="227"/>
    </location>
</feature>
<evidence type="ECO:0000256" key="7">
    <source>
        <dbReference type="SAM" id="Phobius"/>
    </source>
</evidence>
<dbReference type="GO" id="GO:0022857">
    <property type="term" value="F:transmembrane transporter activity"/>
    <property type="evidence" value="ECO:0007669"/>
    <property type="project" value="InterPro"/>
</dbReference>
<feature type="region of interest" description="Disordered" evidence="6">
    <location>
        <begin position="1"/>
        <end position="43"/>
    </location>
</feature>